<dbReference type="AlphaFoldDB" id="A0A2Y9C304"/>
<dbReference type="Proteomes" id="UP000251571">
    <property type="component" value="Unassembled WGS sequence"/>
</dbReference>
<feature type="chain" id="PRO_5044071950" evidence="1">
    <location>
        <begin position="20"/>
        <end position="237"/>
    </location>
</feature>
<evidence type="ECO:0000313" key="4">
    <source>
        <dbReference type="Proteomes" id="UP000245839"/>
    </source>
</evidence>
<gene>
    <name evidence="2" type="ORF">BCF38_11469</name>
    <name evidence="3" type="ORF">SAMN05421539_11469</name>
</gene>
<accession>A0A2Y9C304</accession>
<keyword evidence="1" id="KW-0732">Signal</keyword>
<feature type="signal peptide" evidence="1">
    <location>
        <begin position="1"/>
        <end position="19"/>
    </location>
</feature>
<evidence type="ECO:0000313" key="2">
    <source>
        <dbReference type="EMBL" id="PWJ13306.1"/>
    </source>
</evidence>
<reference evidence="2 4" key="3">
    <citation type="submission" date="2018-03" db="EMBL/GenBank/DDBJ databases">
        <title>Genomic Encyclopedia of Archaeal and Bacterial Type Strains, Phase II (KMG-II): from individual species to whole genera.</title>
        <authorList>
            <person name="Goeker M."/>
        </authorList>
    </citation>
    <scope>NUCLEOTIDE SEQUENCE [LARGE SCALE GENOMIC DNA]</scope>
    <source>
        <strain evidence="2 4">DSM 25227</strain>
    </source>
</reference>
<sequence>MMARSLLCAALLAAAPAFGQGMDATYDLSLLGITGGTIALRGRDQGDSYSISSAAKATGMVGSLLKYGYEGRAQGRIQGGRHISSEYVEIEFDDGERTSSVTLFDGTTPASVTFDPPREPKTYDIDPQAQSDVIDPLTALYLVLRPTAPGAACNTQFDTFDGRHVARLTLGPAQAAENGTLTCEGEYLRLRGYSAKDLERQPNALMTFTLTPVDDGKVQVSEITSRTRLGVAVLRRR</sequence>
<name>A0A2Y9C304_9RHOB</name>
<evidence type="ECO:0000313" key="3">
    <source>
        <dbReference type="EMBL" id="SSA50632.1"/>
    </source>
</evidence>
<organism evidence="3 5">
    <name type="scientific">Jannaschia seohaensis</name>
    <dbReference type="NCBI Taxonomy" id="475081"/>
    <lineage>
        <taxon>Bacteria</taxon>
        <taxon>Pseudomonadati</taxon>
        <taxon>Pseudomonadota</taxon>
        <taxon>Alphaproteobacteria</taxon>
        <taxon>Rhodobacterales</taxon>
        <taxon>Roseobacteraceae</taxon>
        <taxon>Jannaschia</taxon>
    </lineage>
</organism>
<evidence type="ECO:0000256" key="1">
    <source>
        <dbReference type="SAM" id="SignalP"/>
    </source>
</evidence>
<dbReference type="Pfam" id="PF11306">
    <property type="entry name" value="DUF3108"/>
    <property type="match status" value="1"/>
</dbReference>
<dbReference type="RefSeq" id="WP_170125512.1">
    <property type="nucleotide sequence ID" value="NZ_QGDJ01000014.1"/>
</dbReference>
<dbReference type="InterPro" id="IPR021457">
    <property type="entry name" value="DUF3108"/>
</dbReference>
<dbReference type="Proteomes" id="UP000245839">
    <property type="component" value="Unassembled WGS sequence"/>
</dbReference>
<evidence type="ECO:0000313" key="5">
    <source>
        <dbReference type="Proteomes" id="UP000251571"/>
    </source>
</evidence>
<proteinExistence type="predicted"/>
<dbReference type="EMBL" id="UETC01000014">
    <property type="protein sequence ID" value="SSA50632.1"/>
    <property type="molecule type" value="Genomic_DNA"/>
</dbReference>
<dbReference type="EMBL" id="QGDJ01000014">
    <property type="protein sequence ID" value="PWJ13306.1"/>
    <property type="molecule type" value="Genomic_DNA"/>
</dbReference>
<protein>
    <submittedName>
        <fullName evidence="2">Uncharacterized protein DUF3108</fullName>
    </submittedName>
</protein>
<reference evidence="5" key="2">
    <citation type="submission" date="2016-10" db="EMBL/GenBank/DDBJ databases">
        <authorList>
            <person name="Varghese N."/>
            <person name="Submissions S."/>
        </authorList>
    </citation>
    <scope>NUCLEOTIDE SEQUENCE [LARGE SCALE GENOMIC DNA]</scope>
    <source>
        <strain evidence="5">DSM 25227</strain>
    </source>
</reference>
<keyword evidence="4" id="KW-1185">Reference proteome</keyword>
<reference evidence="3" key="1">
    <citation type="submission" date="2016-10" db="EMBL/GenBank/DDBJ databases">
        <authorList>
            <person name="Cai Z."/>
        </authorList>
    </citation>
    <scope>NUCLEOTIDE SEQUENCE [LARGE SCALE GENOMIC DNA]</scope>
    <source>
        <strain evidence="3">DSM 25227</strain>
    </source>
</reference>